<gene>
    <name evidence="3" type="primary">hin_2</name>
    <name evidence="3" type="ORF">AW06_002239</name>
</gene>
<dbReference type="Pfam" id="PF07508">
    <property type="entry name" value="Recombinase"/>
    <property type="match status" value="1"/>
</dbReference>
<dbReference type="SUPFAM" id="SSF53041">
    <property type="entry name" value="Resolvase-like"/>
    <property type="match status" value="1"/>
</dbReference>
<evidence type="ECO:0000313" key="3">
    <source>
        <dbReference type="EMBL" id="KFB76669.1"/>
    </source>
</evidence>
<dbReference type="STRING" id="1453999.AW06_002239"/>
<comment type="caution">
    <text evidence="3">The sequence shown here is derived from an EMBL/GenBank/DDBJ whole genome shotgun (WGS) entry which is preliminary data.</text>
</comment>
<proteinExistence type="predicted"/>
<dbReference type="SMART" id="SM00857">
    <property type="entry name" value="Resolvase"/>
    <property type="match status" value="1"/>
</dbReference>
<dbReference type="AlphaFoldDB" id="A0A080MHG3"/>
<reference evidence="3" key="1">
    <citation type="submission" date="2014-02" db="EMBL/GenBank/DDBJ databases">
        <title>Expanding our view of genomic diversity in Candidatus Accumulibacter clades.</title>
        <authorList>
            <person name="Skennerton C.T."/>
            <person name="Barr J.J."/>
            <person name="Slater F.R."/>
            <person name="Bond P.L."/>
            <person name="Tyson G.W."/>
        </authorList>
    </citation>
    <scope>NUCLEOTIDE SEQUENCE [LARGE SCALE GENOMIC DNA]</scope>
</reference>
<dbReference type="PANTHER" id="PTHR30461:SF23">
    <property type="entry name" value="DNA RECOMBINASE-RELATED"/>
    <property type="match status" value="1"/>
</dbReference>
<dbReference type="PROSITE" id="PS51736">
    <property type="entry name" value="RECOMBINASES_3"/>
    <property type="match status" value="1"/>
</dbReference>
<dbReference type="InterPro" id="IPR011109">
    <property type="entry name" value="DNA_bind_recombinase_dom"/>
</dbReference>
<evidence type="ECO:0000313" key="4">
    <source>
        <dbReference type="Proteomes" id="UP000021315"/>
    </source>
</evidence>
<dbReference type="CDD" id="cd03768">
    <property type="entry name" value="SR_ResInv"/>
    <property type="match status" value="1"/>
</dbReference>
<dbReference type="InterPro" id="IPR036162">
    <property type="entry name" value="Resolvase-like_N_sf"/>
</dbReference>
<evidence type="ECO:0000259" key="2">
    <source>
        <dbReference type="PROSITE" id="PS51737"/>
    </source>
</evidence>
<keyword evidence="4" id="KW-1185">Reference proteome</keyword>
<feature type="domain" description="Resolvase/invertase-type recombinase catalytic" evidence="1">
    <location>
        <begin position="8"/>
        <end position="160"/>
    </location>
</feature>
<accession>A0A080MHG3</accession>
<evidence type="ECO:0000259" key="1">
    <source>
        <dbReference type="PROSITE" id="PS51736"/>
    </source>
</evidence>
<dbReference type="GO" id="GO:0000150">
    <property type="term" value="F:DNA strand exchange activity"/>
    <property type="evidence" value="ECO:0007669"/>
    <property type="project" value="InterPro"/>
</dbReference>
<name>A0A080MHG3_9PROT</name>
<dbReference type="GO" id="GO:0003677">
    <property type="term" value="F:DNA binding"/>
    <property type="evidence" value="ECO:0007669"/>
    <property type="project" value="InterPro"/>
</dbReference>
<protein>
    <submittedName>
        <fullName evidence="3">DNA-invertase hin</fullName>
    </submittedName>
</protein>
<dbReference type="Gene3D" id="3.40.50.1390">
    <property type="entry name" value="Resolvase, N-terminal catalytic domain"/>
    <property type="match status" value="1"/>
</dbReference>
<dbReference type="InterPro" id="IPR038109">
    <property type="entry name" value="DNA_bind_recomb_sf"/>
</dbReference>
<dbReference type="Gene3D" id="3.90.1750.20">
    <property type="entry name" value="Putative Large Serine Recombinase, Chain B, Domain 2"/>
    <property type="match status" value="1"/>
</dbReference>
<dbReference type="InterPro" id="IPR006119">
    <property type="entry name" value="Resolv_N"/>
</dbReference>
<dbReference type="PROSITE" id="PS51737">
    <property type="entry name" value="RECOMBINASE_DNA_BIND"/>
    <property type="match status" value="1"/>
</dbReference>
<dbReference type="Pfam" id="PF00239">
    <property type="entry name" value="Resolvase"/>
    <property type="match status" value="1"/>
</dbReference>
<dbReference type="EMBL" id="JDST02000048">
    <property type="protein sequence ID" value="KFB76669.1"/>
    <property type="molecule type" value="Genomic_DNA"/>
</dbReference>
<organism evidence="3 4">
    <name type="scientific">Candidatus Accumulibacter cognatus</name>
    <dbReference type="NCBI Taxonomy" id="2954383"/>
    <lineage>
        <taxon>Bacteria</taxon>
        <taxon>Pseudomonadati</taxon>
        <taxon>Pseudomonadota</taxon>
        <taxon>Betaproteobacteria</taxon>
        <taxon>Candidatus Accumulibacter</taxon>
    </lineage>
</organism>
<dbReference type="Proteomes" id="UP000021315">
    <property type="component" value="Unassembled WGS sequence"/>
</dbReference>
<dbReference type="RefSeq" id="WP_034949171.1">
    <property type="nucleotide sequence ID" value="NZ_JDST02000048.1"/>
</dbReference>
<sequence>MNVVAPKRCAVYCRVSSDERLDQSFNSLDAQKDAGLAYVASQRTEGWIPAPDDYIDPGFSGGNMERPGIKRLMADIEAGKVDIVVVYKIDRLTRSLGDFSRLIEVFERHRVSFVSVTQQFNTTTSMGRLMLNVLLSFAQFEREVTGERIRDKIAASKAKGMWMGGHPPLGYRVEDRRLVMVDVEAQLVKRIFSDFVACRSTTDLVRQLAADGKTNKQGKPFSKQMLYKLLHNRVYRGEIPHKGQFHTGAHEPIIDQALWDSAHAILAQNNRQRTSETWQRRQPEALLLGLFYTADGEKYQPAFTRKPNGKRYRYYVPNRKVRFGADASPAGRVPAEPIEQMVLVQIHAALMSPEMVQSVWDVAREKYPALTEPEVVLPFRQMGQVWSQLFPAERQRIVQLLIERVTLREEGIEIIWRDTGWHALAGEMRPGTIGGELLEMEQQEVVA</sequence>
<dbReference type="InterPro" id="IPR050639">
    <property type="entry name" value="SSR_resolvase"/>
</dbReference>
<dbReference type="PANTHER" id="PTHR30461">
    <property type="entry name" value="DNA-INVERTASE FROM LAMBDOID PROPHAGE"/>
    <property type="match status" value="1"/>
</dbReference>
<feature type="domain" description="Recombinase" evidence="2">
    <location>
        <begin position="168"/>
        <end position="272"/>
    </location>
</feature>